<proteinExistence type="predicted"/>
<evidence type="ECO:0000256" key="1">
    <source>
        <dbReference type="ARBA" id="ARBA00004141"/>
    </source>
</evidence>
<gene>
    <name evidence="8" type="ORF">CNYM01_10785</name>
</gene>
<feature type="transmembrane region" description="Helical" evidence="6">
    <location>
        <begin position="66"/>
        <end position="87"/>
    </location>
</feature>
<dbReference type="OrthoDB" id="3900342at2759"/>
<dbReference type="InterPro" id="IPR004841">
    <property type="entry name" value="AA-permease/SLC12A_dom"/>
</dbReference>
<keyword evidence="5 6" id="KW-0472">Membrane</keyword>
<feature type="transmembrane region" description="Helical" evidence="6">
    <location>
        <begin position="174"/>
        <end position="196"/>
    </location>
</feature>
<organism evidence="8 9">
    <name type="scientific">Colletotrichum nymphaeae SA-01</name>
    <dbReference type="NCBI Taxonomy" id="1460502"/>
    <lineage>
        <taxon>Eukaryota</taxon>
        <taxon>Fungi</taxon>
        <taxon>Dikarya</taxon>
        <taxon>Ascomycota</taxon>
        <taxon>Pezizomycotina</taxon>
        <taxon>Sordariomycetes</taxon>
        <taxon>Hypocreomycetidae</taxon>
        <taxon>Glomerellales</taxon>
        <taxon>Glomerellaceae</taxon>
        <taxon>Colletotrichum</taxon>
        <taxon>Colletotrichum acutatum species complex</taxon>
    </lineage>
</organism>
<keyword evidence="3 6" id="KW-0812">Transmembrane</keyword>
<keyword evidence="2" id="KW-0813">Transport</keyword>
<dbReference type="AlphaFoldDB" id="A0A135SKC2"/>
<dbReference type="Gene3D" id="1.20.1740.10">
    <property type="entry name" value="Amino acid/polyamine transporter I"/>
    <property type="match status" value="1"/>
</dbReference>
<protein>
    <recommendedName>
        <fullName evidence="7">Amino acid permease/ SLC12A domain-containing protein</fullName>
    </recommendedName>
</protein>
<feature type="domain" description="Amino acid permease/ SLC12A" evidence="7">
    <location>
        <begin position="177"/>
        <end position="370"/>
    </location>
</feature>
<evidence type="ECO:0000256" key="2">
    <source>
        <dbReference type="ARBA" id="ARBA00022448"/>
    </source>
</evidence>
<accession>A0A135SKC2</accession>
<evidence type="ECO:0000259" key="7">
    <source>
        <dbReference type="Pfam" id="PF00324"/>
    </source>
</evidence>
<dbReference type="Pfam" id="PF00324">
    <property type="entry name" value="AA_permease"/>
    <property type="match status" value="2"/>
</dbReference>
<sequence>MNLAYSVGFAALIASSASYVNFWAANIQGFLIGVVYVTVPIVSVSFNTLDIKKYGMLEVVTGSIKIIFLFIIIVVSITIHLKIGISPEAKKGWQTPQNHDDEAANDWGTALMMSTSIAAFAYVGVEIVAASALEAHWSQPRRQRGDQGNAELQRRPSHHEVVQNSIASTLKFTAVWVTVLITVAYVVSGLLVTLGFERDNCKLTRLSWVLNTCPDQKPGENQRRKSSSPFVLMAQKSGIYGLDDAFNAALVFTAITCANTNLYVASRTLFGLTSSLDGGYDQRMVVRCLAWLGQTNKSQVPVRAMIVSALAFCWVPFLQEDGGFNTDTTIGKFIEILSQMGTVGVAIVWACESFANIRYYQCIQKHQKALRARNIPLVQRWNKGQDDYPYRSHGQPLLGYVAFAGCVVILGVSNGATLWKTYH</sequence>
<dbReference type="PANTHER" id="PTHR43495">
    <property type="entry name" value="GABA PERMEASE"/>
    <property type="match status" value="1"/>
</dbReference>
<dbReference type="GO" id="GO:0016020">
    <property type="term" value="C:membrane"/>
    <property type="evidence" value="ECO:0007669"/>
    <property type="project" value="UniProtKB-SubCell"/>
</dbReference>
<dbReference type="EMBL" id="JEMN01001473">
    <property type="protein sequence ID" value="KXH36342.1"/>
    <property type="molecule type" value="Genomic_DNA"/>
</dbReference>
<evidence type="ECO:0000256" key="3">
    <source>
        <dbReference type="ARBA" id="ARBA00022692"/>
    </source>
</evidence>
<comment type="caution">
    <text evidence="8">The sequence shown here is derived from an EMBL/GenBank/DDBJ whole genome shotgun (WGS) entry which is preliminary data.</text>
</comment>
<evidence type="ECO:0000256" key="6">
    <source>
        <dbReference type="SAM" id="Phobius"/>
    </source>
</evidence>
<dbReference type="PIRSF" id="PIRSF006060">
    <property type="entry name" value="AA_transporter"/>
    <property type="match status" value="1"/>
</dbReference>
<feature type="transmembrane region" description="Helical" evidence="6">
    <location>
        <begin position="397"/>
        <end position="419"/>
    </location>
</feature>
<feature type="domain" description="Amino acid permease/ SLC12A" evidence="7">
    <location>
        <begin position="7"/>
        <end position="135"/>
    </location>
</feature>
<feature type="transmembrane region" description="Helical" evidence="6">
    <location>
        <begin position="107"/>
        <end position="133"/>
    </location>
</feature>
<keyword evidence="4 6" id="KW-1133">Transmembrane helix</keyword>
<keyword evidence="9" id="KW-1185">Reference proteome</keyword>
<dbReference type="PANTHER" id="PTHR43495:SF5">
    <property type="entry name" value="GAMMA-AMINOBUTYRIC ACID PERMEASE"/>
    <property type="match status" value="1"/>
</dbReference>
<reference evidence="8 9" key="1">
    <citation type="submission" date="2014-02" db="EMBL/GenBank/DDBJ databases">
        <title>The genome sequence of Colletotrichum nymphaeae SA-01.</title>
        <authorList>
            <person name="Baroncelli R."/>
            <person name="Thon M.R."/>
        </authorList>
    </citation>
    <scope>NUCLEOTIDE SEQUENCE [LARGE SCALE GENOMIC DNA]</scope>
    <source>
        <strain evidence="8 9">SA-01</strain>
    </source>
</reference>
<evidence type="ECO:0000313" key="8">
    <source>
        <dbReference type="EMBL" id="KXH36342.1"/>
    </source>
</evidence>
<dbReference type="Proteomes" id="UP000070054">
    <property type="component" value="Unassembled WGS sequence"/>
</dbReference>
<dbReference type="GO" id="GO:0055085">
    <property type="term" value="P:transmembrane transport"/>
    <property type="evidence" value="ECO:0007669"/>
    <property type="project" value="InterPro"/>
</dbReference>
<comment type="subcellular location">
    <subcellularLocation>
        <location evidence="1">Membrane</location>
        <topology evidence="1">Multi-pass membrane protein</topology>
    </subcellularLocation>
</comment>
<evidence type="ECO:0000256" key="4">
    <source>
        <dbReference type="ARBA" id="ARBA00022989"/>
    </source>
</evidence>
<evidence type="ECO:0000313" key="9">
    <source>
        <dbReference type="Proteomes" id="UP000070054"/>
    </source>
</evidence>
<feature type="transmembrane region" description="Helical" evidence="6">
    <location>
        <begin position="27"/>
        <end position="46"/>
    </location>
</feature>
<name>A0A135SKC2_9PEZI</name>
<evidence type="ECO:0000256" key="5">
    <source>
        <dbReference type="ARBA" id="ARBA00023136"/>
    </source>
</evidence>